<feature type="active site" description="Nucleophile; for GATase activity" evidence="10">
    <location>
        <position position="2"/>
    </location>
</feature>
<evidence type="ECO:0000256" key="4">
    <source>
        <dbReference type="ARBA" id="ARBA00016090"/>
    </source>
</evidence>
<dbReference type="InterPro" id="IPR035490">
    <property type="entry name" value="GlmS/FrlB_SIS"/>
</dbReference>
<keyword evidence="5 10" id="KW-0963">Cytoplasm</keyword>
<dbReference type="CDD" id="cd00714">
    <property type="entry name" value="GFAT"/>
    <property type="match status" value="1"/>
</dbReference>
<dbReference type="InterPro" id="IPR046348">
    <property type="entry name" value="SIS_dom_sf"/>
</dbReference>
<dbReference type="GO" id="GO:0006002">
    <property type="term" value="P:fructose 6-phosphate metabolic process"/>
    <property type="evidence" value="ECO:0007669"/>
    <property type="project" value="TreeGrafter"/>
</dbReference>
<dbReference type="Gene3D" id="3.40.50.10490">
    <property type="entry name" value="Glucose-6-phosphate isomerase like protein, domain 1"/>
    <property type="match status" value="2"/>
</dbReference>
<dbReference type="GO" id="GO:0097367">
    <property type="term" value="F:carbohydrate derivative binding"/>
    <property type="evidence" value="ECO:0007669"/>
    <property type="project" value="InterPro"/>
</dbReference>
<dbReference type="GO" id="GO:0006047">
    <property type="term" value="P:UDP-N-acetylglucosamine metabolic process"/>
    <property type="evidence" value="ECO:0007669"/>
    <property type="project" value="TreeGrafter"/>
</dbReference>
<dbReference type="InterPro" id="IPR001347">
    <property type="entry name" value="SIS_dom"/>
</dbReference>
<dbReference type="HAMAP" id="MF_00164">
    <property type="entry name" value="GlmS"/>
    <property type="match status" value="1"/>
</dbReference>
<evidence type="ECO:0000256" key="10">
    <source>
        <dbReference type="HAMAP-Rule" id="MF_00164"/>
    </source>
</evidence>
<keyword evidence="8" id="KW-0677">Repeat</keyword>
<dbReference type="NCBIfam" id="TIGR01135">
    <property type="entry name" value="glmS"/>
    <property type="match status" value="1"/>
</dbReference>
<dbReference type="InterPro" id="IPR035466">
    <property type="entry name" value="GlmS/AgaS_SIS"/>
</dbReference>
<dbReference type="SUPFAM" id="SSF56235">
    <property type="entry name" value="N-terminal nucleophile aminohydrolases (Ntn hydrolases)"/>
    <property type="match status" value="1"/>
</dbReference>
<dbReference type="GO" id="GO:0006487">
    <property type="term" value="P:protein N-linked glycosylation"/>
    <property type="evidence" value="ECO:0007669"/>
    <property type="project" value="TreeGrafter"/>
</dbReference>
<comment type="subunit">
    <text evidence="10">Homodimer.</text>
</comment>
<comment type="subcellular location">
    <subcellularLocation>
        <location evidence="2 10">Cytoplasm</location>
    </subcellularLocation>
</comment>
<evidence type="ECO:0000313" key="14">
    <source>
        <dbReference type="Proteomes" id="UP000219327"/>
    </source>
</evidence>
<name>A0A2A5X0F1_9GAMM</name>
<dbReference type="InterPro" id="IPR047084">
    <property type="entry name" value="GFAT_N"/>
</dbReference>
<dbReference type="PROSITE" id="PS51278">
    <property type="entry name" value="GATASE_TYPE_2"/>
    <property type="match status" value="1"/>
</dbReference>
<dbReference type="GO" id="GO:0004360">
    <property type="term" value="F:glutamine-fructose-6-phosphate transaminase (isomerizing) activity"/>
    <property type="evidence" value="ECO:0007669"/>
    <property type="project" value="UniProtKB-UniRule"/>
</dbReference>
<feature type="domain" description="Glutamine amidotransferase type-2" evidence="11">
    <location>
        <begin position="2"/>
        <end position="220"/>
    </location>
</feature>
<dbReference type="PANTHER" id="PTHR10937:SF0">
    <property type="entry name" value="GLUTAMINE--FRUCTOSE-6-PHOSPHATE TRANSAMINASE (ISOMERIZING)"/>
    <property type="match status" value="1"/>
</dbReference>
<accession>A0A2A5X0F1</accession>
<dbReference type="InterPro" id="IPR017932">
    <property type="entry name" value="GATase_2_dom"/>
</dbReference>
<dbReference type="Proteomes" id="UP000219327">
    <property type="component" value="Unassembled WGS sequence"/>
</dbReference>
<dbReference type="CDD" id="cd05009">
    <property type="entry name" value="SIS_GlmS_GlmD_2"/>
    <property type="match status" value="1"/>
</dbReference>
<evidence type="ECO:0000256" key="8">
    <source>
        <dbReference type="ARBA" id="ARBA00022737"/>
    </source>
</evidence>
<feature type="initiator methionine" description="Removed" evidence="10">
    <location>
        <position position="1"/>
    </location>
</feature>
<sequence>MCGIVGVVSTRPVGYIMLEGLQRLEYRGYDSAGLAVVNAAGDLERIRRVGKVSELRDAYTANPLAGQMGIAHTRWATHGKPSMVENAHPHFSSSRVGVVHNGIIENYDALRTELRAEGYVFESQTDTEVLAHLIDREVARSGDLVTGVRSTVTLLSGAYAMAVIHSEYPDRIIALRSGSPLVVGVGIGENFVASDVHALRSFTDKFVYPDENELVEIRLDGVSVEGRPMAELAERVVTLRGQPGDSDRGNFRHYMQKEIFEQPDSIRATLQGRMTNRHVLQHAFGAEAESVFNHVRAIQIIACGTSFYAGMVARYWFERHTGIPCQVEIASEFRYRTVAPLEGTLLVTISQSGETADTLEALRNAKDDGRYLASLTLCNVPGSTLVRESDLSLMIEAGPEIGVASTKAFTTQLADLLLLVVAIGKVNGLAESDETQIVESLEQLPRFIEQVLTLDEEISRISERFLHKHHALFLGRGEHYPVALEGALKLKEISYVHAEGYAAGELKHGPLALVDEEMPVVAVAPNDELLEKVKSNLQEVSARGGQLYILSHMEDLEVTEGVTHIQMPDCPQIISPIVYTVPLQLLAYHVAVLKGTDVDQPRNLAKSVTVE</sequence>
<evidence type="ECO:0000259" key="12">
    <source>
        <dbReference type="PROSITE" id="PS51464"/>
    </source>
</evidence>
<dbReference type="Gene3D" id="3.60.20.10">
    <property type="entry name" value="Glutamine Phosphoribosylpyrophosphate, subunit 1, domain 1"/>
    <property type="match status" value="1"/>
</dbReference>
<dbReference type="FunFam" id="3.40.50.10490:FF:000001">
    <property type="entry name" value="Glutamine--fructose-6-phosphate aminotransferase [isomerizing]"/>
    <property type="match status" value="1"/>
</dbReference>
<keyword evidence="6 10" id="KW-0032">Aminotransferase</keyword>
<comment type="caution">
    <text evidence="13">The sequence shown here is derived from an EMBL/GenBank/DDBJ whole genome shotgun (WGS) entry which is preliminary data.</text>
</comment>
<evidence type="ECO:0000259" key="11">
    <source>
        <dbReference type="PROSITE" id="PS51278"/>
    </source>
</evidence>
<dbReference type="InterPro" id="IPR029055">
    <property type="entry name" value="Ntn_hydrolases_N"/>
</dbReference>
<evidence type="ECO:0000256" key="5">
    <source>
        <dbReference type="ARBA" id="ARBA00022490"/>
    </source>
</evidence>
<dbReference type="GO" id="GO:0005829">
    <property type="term" value="C:cytosol"/>
    <property type="evidence" value="ECO:0007669"/>
    <property type="project" value="TreeGrafter"/>
</dbReference>
<evidence type="ECO:0000256" key="1">
    <source>
        <dbReference type="ARBA" id="ARBA00001031"/>
    </source>
</evidence>
<keyword evidence="7 10" id="KW-0808">Transferase</keyword>
<keyword evidence="9" id="KW-0315">Glutamine amidotransferase</keyword>
<organism evidence="13 14">
    <name type="scientific">OM182 bacterium MED-G24</name>
    <dbReference type="NCBI Taxonomy" id="1986255"/>
    <lineage>
        <taxon>Bacteria</taxon>
        <taxon>Pseudomonadati</taxon>
        <taxon>Pseudomonadota</taxon>
        <taxon>Gammaproteobacteria</taxon>
        <taxon>OMG group</taxon>
        <taxon>OM182 clade</taxon>
    </lineage>
</organism>
<evidence type="ECO:0000256" key="6">
    <source>
        <dbReference type="ARBA" id="ARBA00022576"/>
    </source>
</evidence>
<dbReference type="InterPro" id="IPR005855">
    <property type="entry name" value="GFAT"/>
</dbReference>
<feature type="domain" description="SIS" evidence="12">
    <location>
        <begin position="461"/>
        <end position="601"/>
    </location>
</feature>
<protein>
    <recommendedName>
        <fullName evidence="4 10">Glutamine--fructose-6-phosphate aminotransferase [isomerizing]</fullName>
        <ecNumber evidence="3 10">2.6.1.16</ecNumber>
    </recommendedName>
    <alternativeName>
        <fullName evidence="10">D-fructose-6-phosphate amidotransferase</fullName>
    </alternativeName>
    <alternativeName>
        <fullName evidence="10">GFAT</fullName>
    </alternativeName>
    <alternativeName>
        <fullName evidence="10">Glucosamine-6-phosphate synthase</fullName>
    </alternativeName>
    <alternativeName>
        <fullName evidence="10">Hexosephosphate aminotransferase</fullName>
    </alternativeName>
    <alternativeName>
        <fullName evidence="10">L-glutamine--D-fructose-6-phosphate amidotransferase</fullName>
    </alternativeName>
</protein>
<dbReference type="EMBL" id="NTKD01000001">
    <property type="protein sequence ID" value="PDH42151.1"/>
    <property type="molecule type" value="Genomic_DNA"/>
</dbReference>
<proteinExistence type="inferred from homology"/>
<dbReference type="PROSITE" id="PS51464">
    <property type="entry name" value="SIS"/>
    <property type="match status" value="2"/>
</dbReference>
<comment type="catalytic activity">
    <reaction evidence="1 10">
        <text>D-fructose 6-phosphate + L-glutamine = D-glucosamine 6-phosphate + L-glutamate</text>
        <dbReference type="Rhea" id="RHEA:13237"/>
        <dbReference type="ChEBI" id="CHEBI:29985"/>
        <dbReference type="ChEBI" id="CHEBI:58359"/>
        <dbReference type="ChEBI" id="CHEBI:58725"/>
        <dbReference type="ChEBI" id="CHEBI:61527"/>
        <dbReference type="EC" id="2.6.1.16"/>
    </reaction>
</comment>
<dbReference type="NCBIfam" id="NF001484">
    <property type="entry name" value="PRK00331.1"/>
    <property type="match status" value="1"/>
</dbReference>
<evidence type="ECO:0000256" key="9">
    <source>
        <dbReference type="ARBA" id="ARBA00022962"/>
    </source>
</evidence>
<feature type="domain" description="SIS" evidence="12">
    <location>
        <begin position="288"/>
        <end position="429"/>
    </location>
</feature>
<evidence type="ECO:0000256" key="2">
    <source>
        <dbReference type="ARBA" id="ARBA00004496"/>
    </source>
</evidence>
<dbReference type="SUPFAM" id="SSF53697">
    <property type="entry name" value="SIS domain"/>
    <property type="match status" value="1"/>
</dbReference>
<dbReference type="AlphaFoldDB" id="A0A2A5X0F1"/>
<dbReference type="CDD" id="cd05008">
    <property type="entry name" value="SIS_GlmS_GlmD_1"/>
    <property type="match status" value="1"/>
</dbReference>
<dbReference type="FunFam" id="3.40.50.10490:FF:000002">
    <property type="entry name" value="Glutamine--fructose-6-phosphate aminotransferase [isomerizing]"/>
    <property type="match status" value="1"/>
</dbReference>
<dbReference type="EC" id="2.6.1.16" evidence="3 10"/>
<evidence type="ECO:0000256" key="3">
    <source>
        <dbReference type="ARBA" id="ARBA00012916"/>
    </source>
</evidence>
<evidence type="ECO:0000256" key="7">
    <source>
        <dbReference type="ARBA" id="ARBA00022679"/>
    </source>
</evidence>
<dbReference type="FunFam" id="3.60.20.10:FF:000006">
    <property type="entry name" value="Glutamine--fructose-6-phosphate aminotransferase [isomerizing]"/>
    <property type="match status" value="1"/>
</dbReference>
<dbReference type="Pfam" id="PF01380">
    <property type="entry name" value="SIS"/>
    <property type="match status" value="2"/>
</dbReference>
<feature type="active site" description="For Fru-6P isomerization activity" evidence="10">
    <location>
        <position position="606"/>
    </location>
</feature>
<dbReference type="Pfam" id="PF13522">
    <property type="entry name" value="GATase_6"/>
    <property type="match status" value="1"/>
</dbReference>
<dbReference type="GO" id="GO:0005975">
    <property type="term" value="P:carbohydrate metabolic process"/>
    <property type="evidence" value="ECO:0007669"/>
    <property type="project" value="UniProtKB-UniRule"/>
</dbReference>
<comment type="function">
    <text evidence="10">Catalyzes the first step in hexosamine metabolism, converting fructose-6P into glucosamine-6P using glutamine as a nitrogen source.</text>
</comment>
<evidence type="ECO:0000313" key="13">
    <source>
        <dbReference type="EMBL" id="PDH42151.1"/>
    </source>
</evidence>
<gene>
    <name evidence="10 13" type="primary">glmS</name>
    <name evidence="13" type="ORF">CNE99_00045</name>
</gene>
<dbReference type="GO" id="GO:0046349">
    <property type="term" value="P:amino sugar biosynthetic process"/>
    <property type="evidence" value="ECO:0007669"/>
    <property type="project" value="UniProtKB-ARBA"/>
</dbReference>
<reference evidence="13 14" key="1">
    <citation type="submission" date="2017-08" db="EMBL/GenBank/DDBJ databases">
        <title>Fine stratification of microbial communities through a metagenomic profile of the photic zone.</title>
        <authorList>
            <person name="Haro-Moreno J.M."/>
            <person name="Lopez-Perez M."/>
            <person name="De La Torre J."/>
            <person name="Picazo A."/>
            <person name="Camacho A."/>
            <person name="Rodriguez-Valera F."/>
        </authorList>
    </citation>
    <scope>NUCLEOTIDE SEQUENCE [LARGE SCALE GENOMIC DNA]</scope>
    <source>
        <strain evidence="13">MED-G24</strain>
    </source>
</reference>
<dbReference type="PANTHER" id="PTHR10937">
    <property type="entry name" value="GLUCOSAMINE--FRUCTOSE-6-PHOSPHATE AMINOTRANSFERASE, ISOMERIZING"/>
    <property type="match status" value="1"/>
</dbReference>